<dbReference type="FunFam" id="3.40.50.300:FF:002582">
    <property type="entry name" value="Nicotinamide riboside kinase, variant"/>
    <property type="match status" value="1"/>
</dbReference>
<dbReference type="Gene3D" id="3.40.50.300">
    <property type="entry name" value="P-loop containing nucleotide triphosphate hydrolases"/>
    <property type="match status" value="1"/>
</dbReference>
<protein>
    <recommendedName>
        <fullName evidence="3">Phosphoribulokinase/uridine kinase domain-containing protein</fullName>
    </recommendedName>
</protein>
<sequence length="279" mass="32289">MTSNSPHDYQDVLVIAIGGPTCSGKTTLAKNLRKILPNSEILHQDDFAPKSEDIPIHPVHGVPDWDDPSGAIDWDRLRKTISQLKNDKDERLPETHDDLNVSANAVEVDVTKYAGWIDRLKGLRLPQRFIILDGFLLYWDEKCVTNYDLKFFVRESYEVLKERRRIRQTYHTADGMTWQDPPGYWDQIIWPAYLKAHGHMFKEGLVETSDLDRNSWAGKDVVLLEPSSKGDPAEKTLAQYLEITLDSICEYLTSLLPHLTLPLNFLPFRFLLYLDLFFW</sequence>
<accession>A0A2S4VFQ8</accession>
<reference evidence="1" key="1">
    <citation type="submission" date="2017-12" db="EMBL/GenBank/DDBJ databases">
        <title>Gene loss provides genomic basis for host adaptation in cereal stripe rust fungi.</title>
        <authorList>
            <person name="Xia C."/>
        </authorList>
    </citation>
    <scope>NUCLEOTIDE SEQUENCE [LARGE SCALE GENOMIC DNA]</scope>
    <source>
        <strain evidence="1">93-210</strain>
    </source>
</reference>
<dbReference type="SUPFAM" id="SSF52540">
    <property type="entry name" value="P-loop containing nucleoside triphosphate hydrolases"/>
    <property type="match status" value="1"/>
</dbReference>
<dbReference type="InterPro" id="IPR027417">
    <property type="entry name" value="P-loop_NTPase"/>
</dbReference>
<evidence type="ECO:0000313" key="2">
    <source>
        <dbReference type="Proteomes" id="UP000239156"/>
    </source>
</evidence>
<organism evidence="1 2">
    <name type="scientific">Puccinia striiformis</name>
    <dbReference type="NCBI Taxonomy" id="27350"/>
    <lineage>
        <taxon>Eukaryota</taxon>
        <taxon>Fungi</taxon>
        <taxon>Dikarya</taxon>
        <taxon>Basidiomycota</taxon>
        <taxon>Pucciniomycotina</taxon>
        <taxon>Pucciniomycetes</taxon>
        <taxon>Pucciniales</taxon>
        <taxon>Pucciniaceae</taxon>
        <taxon>Puccinia</taxon>
    </lineage>
</organism>
<keyword evidence="2" id="KW-1185">Reference proteome</keyword>
<proteinExistence type="predicted"/>
<dbReference type="CDD" id="cd02024">
    <property type="entry name" value="NRK1"/>
    <property type="match status" value="1"/>
</dbReference>
<dbReference type="VEuPathDB" id="FungiDB:PSTT_07652"/>
<comment type="caution">
    <text evidence="1">The sequence shown here is derived from an EMBL/GenBank/DDBJ whole genome shotgun (WGS) entry which is preliminary data.</text>
</comment>
<dbReference type="Proteomes" id="UP000239156">
    <property type="component" value="Unassembled WGS sequence"/>
</dbReference>
<dbReference type="AlphaFoldDB" id="A0A2S4VFQ8"/>
<dbReference type="EMBL" id="PKSL01000066">
    <property type="protein sequence ID" value="POW08240.1"/>
    <property type="molecule type" value="Genomic_DNA"/>
</dbReference>
<name>A0A2S4VFQ8_9BASI</name>
<evidence type="ECO:0000313" key="1">
    <source>
        <dbReference type="EMBL" id="POW08240.1"/>
    </source>
</evidence>
<dbReference type="VEuPathDB" id="FungiDB:PSHT_14280"/>
<gene>
    <name evidence="1" type="ORF">PSTT_07652</name>
</gene>
<dbReference type="PANTHER" id="PTHR10285">
    <property type="entry name" value="URIDINE KINASE"/>
    <property type="match status" value="1"/>
</dbReference>
<evidence type="ECO:0008006" key="3">
    <source>
        <dbReference type="Google" id="ProtNLM"/>
    </source>
</evidence>